<dbReference type="AlphaFoldDB" id="A0A427XRZ7"/>
<dbReference type="GeneID" id="39592335"/>
<proteinExistence type="predicted"/>
<name>A0A427XRZ7_9TREE</name>
<reference evidence="2 3" key="1">
    <citation type="submission" date="2018-11" db="EMBL/GenBank/DDBJ databases">
        <title>Genome sequence of Apiotrichum porosum DSM 27194.</title>
        <authorList>
            <person name="Aliyu H."/>
            <person name="Gorte O."/>
            <person name="Ochsenreither K."/>
        </authorList>
    </citation>
    <scope>NUCLEOTIDE SEQUENCE [LARGE SCALE GENOMIC DNA]</scope>
    <source>
        <strain evidence="2 3">DSM 27194</strain>
    </source>
</reference>
<feature type="compositionally biased region" description="Low complexity" evidence="1">
    <location>
        <begin position="727"/>
        <end position="747"/>
    </location>
</feature>
<dbReference type="EMBL" id="RSCE01000006">
    <property type="protein sequence ID" value="RSH81614.1"/>
    <property type="molecule type" value="Genomic_DNA"/>
</dbReference>
<feature type="compositionally biased region" description="Low complexity" evidence="1">
    <location>
        <begin position="645"/>
        <end position="662"/>
    </location>
</feature>
<sequence>MTPEFPSSSDCEPSDPSTTPHHYAAPTSNPSFLALIELVPQPPPGSWANLVASHPEWFTACKLPREIRIDLAGVFAGQATGTGNARLLTDVLARMLFPHRFDAFGRHTPLGIVPSITFGSAEWPSNNMGRAYAAVERYNRNSVETKCATRWMTARCQAACLQVVAYAALVIVPTTLVHFLSEALTRIRPCPSISTEDLTSEQRLREAATLIQRDRACTANEAVAQAVGQAAFLHEATGLGFGMAMAGPKFARTVALSHHVICVELLPRNGHSEADFTVVVGLNHLFADDLWDRMPHNLVTRAVPDDMARSVAENMPSHPLAHHDQVLNHHSLQRFLDLFAAAQMSLGTQPISTHHHPNPRLSNMGRIQTWLLEGANRHHRQYLALPPIPIQVPVISSVSSLWALQVAGIVVVVVPPATFDDLLLEMVVLAGSDYPAGPVGCSDHFPYVHTATDTEEEVTPVRQQGQPVKRDLYLPTPSTTVPNSAIGLGLQIKLPALPPPVQPAPSPFTSVSEPLAPAKITGKRKRAAPGQPKVQPSRANTAAKPPRATSKTNPAAKPVRATSTERPKGRLPKTSTSKRAPAPSPTNIAPAPAPTQAPAPAPVEILPESSASTSPVAASTPQDRPMTAVSFSDLLVDGADELVQPSLLSDDSSLSPAESSASTPWPNGPPSQPDAGKNAPAPTPVQVLPESTASTSPTATSIPQDRPMTAVSFSDLIVDGGDELVQSSVLSDSSDSSLSPAESSPSM</sequence>
<protein>
    <submittedName>
        <fullName evidence="2">Uncharacterized protein</fullName>
    </submittedName>
</protein>
<gene>
    <name evidence="2" type="ORF">EHS24_007792</name>
</gene>
<feature type="compositionally biased region" description="Low complexity" evidence="1">
    <location>
        <begin position="691"/>
        <end position="701"/>
    </location>
</feature>
<evidence type="ECO:0000256" key="1">
    <source>
        <dbReference type="SAM" id="MobiDB-lite"/>
    </source>
</evidence>
<feature type="region of interest" description="Disordered" evidence="1">
    <location>
        <begin position="726"/>
        <end position="747"/>
    </location>
</feature>
<evidence type="ECO:0000313" key="2">
    <source>
        <dbReference type="EMBL" id="RSH81614.1"/>
    </source>
</evidence>
<feature type="region of interest" description="Disordered" evidence="1">
    <location>
        <begin position="1"/>
        <end position="24"/>
    </location>
</feature>
<evidence type="ECO:0000313" key="3">
    <source>
        <dbReference type="Proteomes" id="UP000279236"/>
    </source>
</evidence>
<feature type="region of interest" description="Disordered" evidence="1">
    <location>
        <begin position="501"/>
        <end position="708"/>
    </location>
</feature>
<keyword evidence="3" id="KW-1185">Reference proteome</keyword>
<feature type="compositionally biased region" description="Pro residues" evidence="1">
    <location>
        <begin position="591"/>
        <end position="601"/>
    </location>
</feature>
<feature type="compositionally biased region" description="Low complexity" evidence="1">
    <location>
        <begin position="1"/>
        <end position="20"/>
    </location>
</feature>
<dbReference type="Proteomes" id="UP000279236">
    <property type="component" value="Unassembled WGS sequence"/>
</dbReference>
<accession>A0A427XRZ7</accession>
<feature type="region of interest" description="Disordered" evidence="1">
    <location>
        <begin position="454"/>
        <end position="477"/>
    </location>
</feature>
<dbReference type="RefSeq" id="XP_028476069.1">
    <property type="nucleotide sequence ID" value="XM_028623136.1"/>
</dbReference>
<dbReference type="STRING" id="105984.A0A427XRZ7"/>
<comment type="caution">
    <text evidence="2">The sequence shown here is derived from an EMBL/GenBank/DDBJ whole genome shotgun (WGS) entry which is preliminary data.</text>
</comment>
<organism evidence="2 3">
    <name type="scientific">Apiotrichum porosum</name>
    <dbReference type="NCBI Taxonomy" id="105984"/>
    <lineage>
        <taxon>Eukaryota</taxon>
        <taxon>Fungi</taxon>
        <taxon>Dikarya</taxon>
        <taxon>Basidiomycota</taxon>
        <taxon>Agaricomycotina</taxon>
        <taxon>Tremellomycetes</taxon>
        <taxon>Trichosporonales</taxon>
        <taxon>Trichosporonaceae</taxon>
        <taxon>Apiotrichum</taxon>
    </lineage>
</organism>
<feature type="compositionally biased region" description="Low complexity" evidence="1">
    <location>
        <begin position="609"/>
        <end position="621"/>
    </location>
</feature>